<sequence>MLEIIVTVTLEVAKCLAQCLAPSAGRQIGYLRKHKSNFKSLKTEVEKLKDKRTIIQHDVDEAKRNGEEIEENVQKWLEKARKIIGEDVAKFGEDEEIAAKMRCCKGLCPDLKARYHLSTEAVRQLEDVVKHLVAGNFDRISYRTTPKDPRLCNKDYEAFQSRKPALMSVISSLTNPDVNIVGIYGMGGIGKTMLAKEIAKQLDINKLFDSVIFVEIRQNPDKMKIQREIQKEIAGRLGLRLSQEETGPVIAANLYRRLKAEKKILIILDNIWDHLDLQAVGIPLADEHKGCKVLLTARSVDVLAVKMDSQENFAVDFLDDEEAWRLFKKITGDYIEGGEFKSIATEVVNKCARLPLLL</sequence>
<dbReference type="Proteomes" id="UP001164539">
    <property type="component" value="Chromosome 4"/>
</dbReference>
<accession>A0ACC1YE73</accession>
<reference evidence="1 2" key="1">
    <citation type="journal article" date="2023" name="Science">
        <title>Complex scaffold remodeling in plant triterpene biosynthesis.</title>
        <authorList>
            <person name="De La Pena R."/>
            <person name="Hodgson H."/>
            <person name="Liu J.C."/>
            <person name="Stephenson M.J."/>
            <person name="Martin A.C."/>
            <person name="Owen C."/>
            <person name="Harkess A."/>
            <person name="Leebens-Mack J."/>
            <person name="Jimenez L.E."/>
            <person name="Osbourn A."/>
            <person name="Sattely E.S."/>
        </authorList>
    </citation>
    <scope>NUCLEOTIDE SEQUENCE [LARGE SCALE GENOMIC DNA]</scope>
    <source>
        <strain evidence="2">cv. JPN11</strain>
        <tissue evidence="1">Leaf</tissue>
    </source>
</reference>
<protein>
    <submittedName>
        <fullName evidence="1">Disease resistance protein</fullName>
    </submittedName>
</protein>
<keyword evidence="2" id="KW-1185">Reference proteome</keyword>
<comment type="caution">
    <text evidence="1">The sequence shown here is derived from an EMBL/GenBank/DDBJ whole genome shotgun (WGS) entry which is preliminary data.</text>
</comment>
<evidence type="ECO:0000313" key="1">
    <source>
        <dbReference type="EMBL" id="KAJ4721771.1"/>
    </source>
</evidence>
<name>A0ACC1YE73_MELAZ</name>
<evidence type="ECO:0000313" key="2">
    <source>
        <dbReference type="Proteomes" id="UP001164539"/>
    </source>
</evidence>
<organism evidence="1 2">
    <name type="scientific">Melia azedarach</name>
    <name type="common">Chinaberry tree</name>
    <dbReference type="NCBI Taxonomy" id="155640"/>
    <lineage>
        <taxon>Eukaryota</taxon>
        <taxon>Viridiplantae</taxon>
        <taxon>Streptophyta</taxon>
        <taxon>Embryophyta</taxon>
        <taxon>Tracheophyta</taxon>
        <taxon>Spermatophyta</taxon>
        <taxon>Magnoliopsida</taxon>
        <taxon>eudicotyledons</taxon>
        <taxon>Gunneridae</taxon>
        <taxon>Pentapetalae</taxon>
        <taxon>rosids</taxon>
        <taxon>malvids</taxon>
        <taxon>Sapindales</taxon>
        <taxon>Meliaceae</taxon>
        <taxon>Melia</taxon>
    </lineage>
</organism>
<dbReference type="EMBL" id="CM051397">
    <property type="protein sequence ID" value="KAJ4721771.1"/>
    <property type="molecule type" value="Genomic_DNA"/>
</dbReference>
<gene>
    <name evidence="1" type="ORF">OWV82_009421</name>
</gene>
<proteinExistence type="predicted"/>